<reference evidence="1 2" key="1">
    <citation type="submission" date="2017-06" db="EMBL/GenBank/DDBJ databases">
        <authorList>
            <person name="Kim H.J."/>
            <person name="Triplett B.A."/>
        </authorList>
    </citation>
    <scope>NUCLEOTIDE SEQUENCE [LARGE SCALE GENOMIC DNA]</scope>
    <source>
        <strain evidence="1 2">SCA</strain>
    </source>
</reference>
<dbReference type="Proteomes" id="UP000198304">
    <property type="component" value="Unassembled WGS sequence"/>
</dbReference>
<dbReference type="AlphaFoldDB" id="A0A239AJ14"/>
<dbReference type="RefSeq" id="WP_089281275.1">
    <property type="nucleotide sequence ID" value="NZ_FZOJ01000002.1"/>
</dbReference>
<name>A0A239AJ14_9FIRM</name>
<dbReference type="EMBL" id="FZOJ01000002">
    <property type="protein sequence ID" value="SNR95540.1"/>
    <property type="molecule type" value="Genomic_DNA"/>
</dbReference>
<evidence type="ECO:0000313" key="1">
    <source>
        <dbReference type="EMBL" id="SNR95540.1"/>
    </source>
</evidence>
<organism evidence="1 2">
    <name type="scientific">Anaerovirgula multivorans</name>
    <dbReference type="NCBI Taxonomy" id="312168"/>
    <lineage>
        <taxon>Bacteria</taxon>
        <taxon>Bacillati</taxon>
        <taxon>Bacillota</taxon>
        <taxon>Clostridia</taxon>
        <taxon>Peptostreptococcales</taxon>
        <taxon>Natronincolaceae</taxon>
        <taxon>Anaerovirgula</taxon>
    </lineage>
</organism>
<dbReference type="InterPro" id="IPR011049">
    <property type="entry name" value="Serralysin-like_metalloprot_C"/>
</dbReference>
<accession>A0A239AJ14</accession>
<proteinExistence type="predicted"/>
<evidence type="ECO:0000313" key="2">
    <source>
        <dbReference type="Proteomes" id="UP000198304"/>
    </source>
</evidence>
<gene>
    <name evidence="1" type="ORF">SAMN05446037_100270</name>
</gene>
<sequence>MSYKKYPPAIKQSTIAKGTVVVPATGQFSQEVTSKLTEMAGGNLFISSGTIVKPTLTYNTGEGTVTLGVGKYRLFHTEDFTGNITEHDLDGGTFSLVEGYTRYLVANYNNGSPIVQLISDLSVIDFSSVTPIYTISRFGDLQSGFSAIDWGETGSGLSSKLLVRIIKTQRFARQEGLSISMDTSLNLTISAGKVWNGVYLKSFEDAISNVDECFLRVWNGTSWDRNPATTVNNTQYNSEAGLVNLTDGNYAVVWIYRDMGTDKRIHMFQGTGDYDLNEAKASQVPSNIPAVFGTDTLQVGRIIIQKSSTTPTQIDNAWDSTFTPSAVSSHGELTGLSGGHDGTYDHLPIYNEDDPILMVDKFNNYVRAGGNRNDYVQLDVKNTNNGTSASADLVASNDISTENSNYVDLGINGSMYSDPDFSIAGANDAYLYSSDGNLTVGTKAANKDVVIHAGGTLLTDECARVKPSGETIIKGNVQSLNLREHGNVNVAVGSTAGNTTGTGIHNVSIGANASNNLTTGANSVAVGTSANRSSTTATGIVAIGPNSLRANVNGNFNIGIGESALRGNVSGQHIIGVGTNAGRYLANGTTARETGDNGVYLGRETRASANNTTREVVIGANAIGNGSDSVTIGATTNAKTIINGNTGIKTDDPQATLHMVGSVVSNKHLDTQAQQTGFVMEGKEGRFQVIADDSGSGGAGLQLTNAPSSGNNAHWHINHVGVTLGDGLLFRHSTSNATGLDTYTTSGFVNAMYLRENGNAGFGGNLTPSHTVDVDGTMRVTTSVRTPVIRPLADGVSAINITKVNGTTSVMSIDTTNNRVAINTINPASPLVTKGTTTDGTTKIVDLLNSADTSVMSVDTAGNTIVSGEVTTVATGKLKRVSDGVWVTATNTVEYFSPNQHGGIHGTVYRKYFSVAANGSLGGTTTIALGVTPVQVFGVWGSVNEHGATRKYLIPTGNASSTDNKSINANVVVSNLNLVGNDNLRWGSGICWIDYTR</sequence>
<keyword evidence="2" id="KW-1185">Reference proteome</keyword>
<protein>
    <submittedName>
        <fullName evidence="1">Uncharacterized protein</fullName>
    </submittedName>
</protein>
<dbReference type="Gene3D" id="2.150.10.10">
    <property type="entry name" value="Serralysin-like metalloprotease, C-terminal"/>
    <property type="match status" value="1"/>
</dbReference>